<dbReference type="OrthoDB" id="4511094at2759"/>
<feature type="compositionally biased region" description="Low complexity" evidence="1">
    <location>
        <begin position="39"/>
        <end position="55"/>
    </location>
</feature>
<sequence>MPSTHPQPTPRPKTKHPSASHLPISPTTQNPRANLHNYTTTTTTTTKPTTIIKPKSTAEHHPKPHPNRTSHTHTHQITIPPRHRELSLTDSEISILDLGPSLLVLGEEADGKVLAHGVEGLDLKIERRGGSGSGAGSLDGYCWDRGQLAGEEGGGDVRGPGRGQMQMQMPVLRGEKGRNEKGKTAMGHHAQPSGNGEGCGLGGILGI</sequence>
<dbReference type="EMBL" id="KZ824277">
    <property type="protein sequence ID" value="RAL13845.1"/>
    <property type="molecule type" value="Genomic_DNA"/>
</dbReference>
<feature type="compositionally biased region" description="Polar residues" evidence="1">
    <location>
        <begin position="25"/>
        <end position="38"/>
    </location>
</feature>
<dbReference type="RefSeq" id="XP_025552999.1">
    <property type="nucleotide sequence ID" value="XM_025696270.1"/>
</dbReference>
<name>A0A395I279_ASPHC</name>
<feature type="region of interest" description="Disordered" evidence="1">
    <location>
        <begin position="178"/>
        <end position="201"/>
    </location>
</feature>
<proteinExistence type="predicted"/>
<feature type="region of interest" description="Disordered" evidence="1">
    <location>
        <begin position="1"/>
        <end position="79"/>
    </location>
</feature>
<organism evidence="2 3">
    <name type="scientific">Aspergillus homomorphus (strain CBS 101889)</name>
    <dbReference type="NCBI Taxonomy" id="1450537"/>
    <lineage>
        <taxon>Eukaryota</taxon>
        <taxon>Fungi</taxon>
        <taxon>Dikarya</taxon>
        <taxon>Ascomycota</taxon>
        <taxon>Pezizomycotina</taxon>
        <taxon>Eurotiomycetes</taxon>
        <taxon>Eurotiomycetidae</taxon>
        <taxon>Eurotiales</taxon>
        <taxon>Aspergillaceae</taxon>
        <taxon>Aspergillus</taxon>
        <taxon>Aspergillus subgen. Circumdati</taxon>
    </lineage>
</organism>
<gene>
    <name evidence="2" type="ORF">BO97DRAFT_413062</name>
</gene>
<evidence type="ECO:0000313" key="3">
    <source>
        <dbReference type="Proteomes" id="UP000248961"/>
    </source>
</evidence>
<evidence type="ECO:0000313" key="2">
    <source>
        <dbReference type="EMBL" id="RAL13845.1"/>
    </source>
</evidence>
<dbReference type="Proteomes" id="UP000248961">
    <property type="component" value="Unassembled WGS sequence"/>
</dbReference>
<dbReference type="VEuPathDB" id="FungiDB:BO97DRAFT_413062"/>
<protein>
    <submittedName>
        <fullName evidence="2">Uncharacterized protein</fullName>
    </submittedName>
</protein>
<reference evidence="2 3" key="1">
    <citation type="submission" date="2018-02" db="EMBL/GenBank/DDBJ databases">
        <title>The genomes of Aspergillus section Nigri reveals drivers in fungal speciation.</title>
        <authorList>
            <consortium name="DOE Joint Genome Institute"/>
            <person name="Vesth T.C."/>
            <person name="Nybo J."/>
            <person name="Theobald S."/>
            <person name="Brandl J."/>
            <person name="Frisvad J.C."/>
            <person name="Nielsen K.F."/>
            <person name="Lyhne E.K."/>
            <person name="Kogle M.E."/>
            <person name="Kuo A."/>
            <person name="Riley R."/>
            <person name="Clum A."/>
            <person name="Nolan M."/>
            <person name="Lipzen A."/>
            <person name="Salamov A."/>
            <person name="Henrissat B."/>
            <person name="Wiebenga A."/>
            <person name="De vries R.P."/>
            <person name="Grigoriev I.V."/>
            <person name="Mortensen U.H."/>
            <person name="Andersen M.R."/>
            <person name="Baker S.E."/>
        </authorList>
    </citation>
    <scope>NUCLEOTIDE SEQUENCE [LARGE SCALE GENOMIC DNA]</scope>
    <source>
        <strain evidence="2 3">CBS 101889</strain>
    </source>
</reference>
<feature type="compositionally biased region" description="Pro residues" evidence="1">
    <location>
        <begin position="1"/>
        <end position="11"/>
    </location>
</feature>
<keyword evidence="3" id="KW-1185">Reference proteome</keyword>
<dbReference type="GeneID" id="37200559"/>
<dbReference type="AlphaFoldDB" id="A0A395I279"/>
<accession>A0A395I279</accession>
<evidence type="ECO:0000256" key="1">
    <source>
        <dbReference type="SAM" id="MobiDB-lite"/>
    </source>
</evidence>
<feature type="compositionally biased region" description="Basic residues" evidence="1">
    <location>
        <begin position="62"/>
        <end position="74"/>
    </location>
</feature>